<evidence type="ECO:0000256" key="5">
    <source>
        <dbReference type="ARBA" id="ARBA00023157"/>
    </source>
</evidence>
<evidence type="ECO:0000256" key="6">
    <source>
        <dbReference type="ARBA" id="ARBA00023180"/>
    </source>
</evidence>
<dbReference type="PROSITE" id="PS00107">
    <property type="entry name" value="PROTEIN_KINASE_ATP"/>
    <property type="match status" value="3"/>
</dbReference>
<dbReference type="Proteomes" id="UP000275408">
    <property type="component" value="Unassembled WGS sequence"/>
</dbReference>
<feature type="binding site" evidence="7">
    <location>
        <position position="621"/>
    </location>
    <ligand>
        <name>ATP</name>
        <dbReference type="ChEBI" id="CHEBI:30616"/>
    </ligand>
</feature>
<dbReference type="InterPro" id="IPR036179">
    <property type="entry name" value="Ig-like_dom_sf"/>
</dbReference>
<dbReference type="GO" id="GO:0005886">
    <property type="term" value="C:plasma membrane"/>
    <property type="evidence" value="ECO:0007669"/>
    <property type="project" value="TreeGrafter"/>
</dbReference>
<evidence type="ECO:0000256" key="1">
    <source>
        <dbReference type="ARBA" id="ARBA00004167"/>
    </source>
</evidence>
<keyword evidence="5" id="KW-1015">Disulfide bond</keyword>
<dbReference type="InterPro" id="IPR003961">
    <property type="entry name" value="FN3_dom"/>
</dbReference>
<feature type="binding site" evidence="7">
    <location>
        <position position="1032"/>
    </location>
    <ligand>
        <name>ATP</name>
        <dbReference type="ChEBI" id="CHEBI:30616"/>
    </ligand>
</feature>
<evidence type="ECO:0000259" key="11">
    <source>
        <dbReference type="PROSITE" id="PS50853"/>
    </source>
</evidence>
<dbReference type="InterPro" id="IPR000719">
    <property type="entry name" value="Prot_kinase_dom"/>
</dbReference>
<dbReference type="GO" id="GO:0005524">
    <property type="term" value="F:ATP binding"/>
    <property type="evidence" value="ECO:0007669"/>
    <property type="project" value="UniProtKB-UniRule"/>
</dbReference>
<keyword evidence="7" id="KW-0067">ATP-binding</keyword>
<accession>A0A3M6UMT8</accession>
<evidence type="ECO:0000313" key="12">
    <source>
        <dbReference type="EMBL" id="RMX55007.1"/>
    </source>
</evidence>
<comment type="subcellular location">
    <subcellularLocation>
        <location evidence="1">Membrane</location>
        <topology evidence="1">Single-pass membrane protein</topology>
    </subcellularLocation>
</comment>
<gene>
    <name evidence="12" type="ORF">pdam_00020780</name>
</gene>
<dbReference type="EMBL" id="RCHS01001140">
    <property type="protein sequence ID" value="RMX55007.1"/>
    <property type="molecule type" value="Genomic_DNA"/>
</dbReference>
<dbReference type="InterPro" id="IPR050122">
    <property type="entry name" value="RTK"/>
</dbReference>
<dbReference type="SUPFAM" id="SSF56112">
    <property type="entry name" value="Protein kinase-like (PK-like)"/>
    <property type="match status" value="3"/>
</dbReference>
<dbReference type="PROSITE" id="PS50011">
    <property type="entry name" value="PROTEIN_KINASE_DOM"/>
    <property type="match status" value="1"/>
</dbReference>
<dbReference type="InterPro" id="IPR017441">
    <property type="entry name" value="Protein_kinase_ATP_BS"/>
</dbReference>
<dbReference type="GO" id="GO:0004714">
    <property type="term" value="F:transmembrane receptor protein tyrosine kinase activity"/>
    <property type="evidence" value="ECO:0007669"/>
    <property type="project" value="TreeGrafter"/>
</dbReference>
<name>A0A3M6UMT8_POCDA</name>
<evidence type="ECO:0000256" key="7">
    <source>
        <dbReference type="PROSITE-ProRule" id="PRU10141"/>
    </source>
</evidence>
<feature type="domain" description="Fibronectin type-III" evidence="11">
    <location>
        <begin position="245"/>
        <end position="344"/>
    </location>
</feature>
<keyword evidence="7" id="KW-0547">Nucleotide-binding</keyword>
<dbReference type="Gene3D" id="2.60.40.10">
    <property type="entry name" value="Immunoglobulins"/>
    <property type="match status" value="3"/>
</dbReference>
<dbReference type="PROSITE" id="PS50853">
    <property type="entry name" value="FN3"/>
    <property type="match status" value="2"/>
</dbReference>
<keyword evidence="3 8" id="KW-1133">Transmembrane helix</keyword>
<dbReference type="InterPro" id="IPR007110">
    <property type="entry name" value="Ig-like_dom"/>
</dbReference>
<dbReference type="SUPFAM" id="SSF49265">
    <property type="entry name" value="Fibronectin type III"/>
    <property type="match status" value="1"/>
</dbReference>
<dbReference type="Pfam" id="PF00041">
    <property type="entry name" value="fn3"/>
    <property type="match status" value="1"/>
</dbReference>
<dbReference type="CDD" id="cd00063">
    <property type="entry name" value="FN3"/>
    <property type="match status" value="2"/>
</dbReference>
<evidence type="ECO:0000259" key="9">
    <source>
        <dbReference type="PROSITE" id="PS50011"/>
    </source>
</evidence>
<protein>
    <recommendedName>
        <fullName evidence="14">Receptor protein-tyrosine kinase</fullName>
    </recommendedName>
</protein>
<evidence type="ECO:0000259" key="10">
    <source>
        <dbReference type="PROSITE" id="PS50835"/>
    </source>
</evidence>
<comment type="caution">
    <text evidence="12">The sequence shown here is derived from an EMBL/GenBank/DDBJ whole genome shotgun (WGS) entry which is preliminary data.</text>
</comment>
<dbReference type="InterPro" id="IPR036116">
    <property type="entry name" value="FN3_sf"/>
</dbReference>
<feature type="binding site" evidence="7">
    <location>
        <position position="841"/>
    </location>
    <ligand>
        <name>ATP</name>
        <dbReference type="ChEBI" id="CHEBI:30616"/>
    </ligand>
</feature>
<feature type="domain" description="Ig-like" evidence="10">
    <location>
        <begin position="57"/>
        <end position="139"/>
    </location>
</feature>
<dbReference type="GO" id="GO:0043235">
    <property type="term" value="C:receptor complex"/>
    <property type="evidence" value="ECO:0007669"/>
    <property type="project" value="TreeGrafter"/>
</dbReference>
<keyword evidence="2 8" id="KW-0812">Transmembrane</keyword>
<feature type="transmembrane region" description="Helical" evidence="8">
    <location>
        <begin position="481"/>
        <end position="503"/>
    </location>
</feature>
<dbReference type="Pfam" id="PF13927">
    <property type="entry name" value="Ig_3"/>
    <property type="match status" value="1"/>
</dbReference>
<dbReference type="GO" id="GO:0007169">
    <property type="term" value="P:cell surface receptor protein tyrosine kinase signaling pathway"/>
    <property type="evidence" value="ECO:0007669"/>
    <property type="project" value="TreeGrafter"/>
</dbReference>
<proteinExistence type="predicted"/>
<reference evidence="12 13" key="1">
    <citation type="journal article" date="2018" name="Sci. Rep.">
        <title>Comparative analysis of the Pocillopora damicornis genome highlights role of immune system in coral evolution.</title>
        <authorList>
            <person name="Cunning R."/>
            <person name="Bay R.A."/>
            <person name="Gillette P."/>
            <person name="Baker A.C."/>
            <person name="Traylor-Knowles N."/>
        </authorList>
    </citation>
    <scope>NUCLEOTIDE SEQUENCE [LARGE SCALE GENOMIC DNA]</scope>
    <source>
        <strain evidence="12">RSMAS</strain>
        <tissue evidence="12">Whole animal</tissue>
    </source>
</reference>
<dbReference type="AlphaFoldDB" id="A0A3M6UMT8"/>
<sequence>MKPHLVHYVDTILLAANSYLCFPTAPEKERKDKKTSDVDQLLNVCYSPPVLSLSDSPTIQNVTTSSKKSWIGQIVTLKCLTDGVPTPTLSWYKPEGSQIKRVRARQSKIQVPLRGDQDFGHYKCIAANGQIPSHEKLITINQIKKPGKASLKSSESVIQATFMTIQWTAPADDGGSPIIGYRMILQKGETEIKKDNITDPGTTTYSLRGLERNTNYTVKLFSRNFVFEGDPNVRTIRTKFEGAPGVVEIDDLPGETTDDTITLKWKEPESNGKVVIMYSVYQRVVTDGKVGQWTEIRRVRDVSVRELKIALERGKVYQFAITATNELGESLKQDKANIQKVKAEGTLSMPSASSRILFFPVQTVSTDVYLTATIKENCSRSTEVAAKFPEMACQIAFRFGCSSANTVNTRCGSVVLDFMMRFNHSVVVNNVLIVLSDAARQEKFGGFKVNPDSIKQVSIPTDGSGSTTKGPEECNCPSNNVLLAIIGVLAFTILLLIIYIIWLHRKGAVGKQRTYKDERGDYDNETGLDDIEPTIPESRKLTQPPAEYMDLIEVNKDNRKAQSTASGADYVPLHPLTCCWEVPRHHVTIEKIIGKGAFGQVAKGTVVGLRGSPETTTVAIKMLKTNAAESDKRDLMNELDTMKQLKPHPHVIKLLGCVTESEQLLVLIEYVPFGDLLGYLRKSRGLKDTYYKDPDFKPQTNLTSQQLMKFAWQIADGMCYLSSKSVSAVGKQRTYDDVRGVYDNETGLEDIVPSLPGLTKLAQPPAEYMDLIEVNKHDRKAQSTTLGADYVPLHPLTRCWEVPRHHVTIEKIIGKGAFGQVAKGTAVGLQGSLETTTVAIKMLKTNATESDKRDLMKELDTMKQLKPHSYVIKLLGCVTESGPEEFNCPSNNVLLAIIGVLAFIILLLIIYIIWLHKKDSLGKLRTSEDKRGVYDNELELEDIEPSQPDSRNLRQPSTEYMDLIVSKDNRKAQTAGSGADYAPLHPSTRSWEVPRRHVNIEKVIGKGAFGQVAKGTAVGLRGRPETTTVAIKMLKANATESAKRDLMKELDTMKQLKPHPYVIKLLGCVTESGMLWLCGSNFAVHILLMIYFVTLSRH</sequence>
<keyword evidence="13" id="KW-1185">Reference proteome</keyword>
<feature type="transmembrane region" description="Helical" evidence="8">
    <location>
        <begin position="893"/>
        <end position="914"/>
    </location>
</feature>
<dbReference type="PANTHER" id="PTHR24416">
    <property type="entry name" value="TYROSINE-PROTEIN KINASE RECEPTOR"/>
    <property type="match status" value="1"/>
</dbReference>
<dbReference type="InterPro" id="IPR001245">
    <property type="entry name" value="Ser-Thr/Tyr_kinase_cat_dom"/>
</dbReference>
<dbReference type="Gene3D" id="3.30.200.20">
    <property type="entry name" value="Phosphorylase Kinase, domain 1"/>
    <property type="match status" value="3"/>
</dbReference>
<dbReference type="PROSITE" id="PS50835">
    <property type="entry name" value="IG_LIKE"/>
    <property type="match status" value="1"/>
</dbReference>
<keyword evidence="4 8" id="KW-0472">Membrane</keyword>
<evidence type="ECO:0000256" key="4">
    <source>
        <dbReference type="ARBA" id="ARBA00023136"/>
    </source>
</evidence>
<keyword evidence="6" id="KW-0325">Glycoprotein</keyword>
<dbReference type="SUPFAM" id="SSF48726">
    <property type="entry name" value="Immunoglobulin"/>
    <property type="match status" value="1"/>
</dbReference>
<dbReference type="OrthoDB" id="5981765at2759"/>
<feature type="domain" description="Fibronectin type-III" evidence="11">
    <location>
        <begin position="145"/>
        <end position="243"/>
    </location>
</feature>
<dbReference type="Pfam" id="PF07714">
    <property type="entry name" value="PK_Tyr_Ser-Thr"/>
    <property type="match status" value="3"/>
</dbReference>
<evidence type="ECO:0000256" key="2">
    <source>
        <dbReference type="ARBA" id="ARBA00022692"/>
    </source>
</evidence>
<organism evidence="12 13">
    <name type="scientific">Pocillopora damicornis</name>
    <name type="common">Cauliflower coral</name>
    <name type="synonym">Millepora damicornis</name>
    <dbReference type="NCBI Taxonomy" id="46731"/>
    <lineage>
        <taxon>Eukaryota</taxon>
        <taxon>Metazoa</taxon>
        <taxon>Cnidaria</taxon>
        <taxon>Anthozoa</taxon>
        <taxon>Hexacorallia</taxon>
        <taxon>Scleractinia</taxon>
        <taxon>Astrocoeniina</taxon>
        <taxon>Pocilloporidae</taxon>
        <taxon>Pocillopora</taxon>
    </lineage>
</organism>
<dbReference type="InterPro" id="IPR011009">
    <property type="entry name" value="Kinase-like_dom_sf"/>
</dbReference>
<feature type="domain" description="Protein kinase" evidence="9">
    <location>
        <begin position="587"/>
        <end position="1062"/>
    </location>
</feature>
<evidence type="ECO:0000313" key="13">
    <source>
        <dbReference type="Proteomes" id="UP000275408"/>
    </source>
</evidence>
<dbReference type="PANTHER" id="PTHR24416:SF611">
    <property type="entry name" value="TYROSINE-PROTEIN KINASE TRANSMEMBRANE RECEPTOR ROR"/>
    <property type="match status" value="1"/>
</dbReference>
<dbReference type="STRING" id="46731.A0A3M6UMT8"/>
<evidence type="ECO:0000256" key="3">
    <source>
        <dbReference type="ARBA" id="ARBA00022989"/>
    </source>
</evidence>
<evidence type="ECO:0008006" key="14">
    <source>
        <dbReference type="Google" id="ProtNLM"/>
    </source>
</evidence>
<evidence type="ECO:0000256" key="8">
    <source>
        <dbReference type="SAM" id="Phobius"/>
    </source>
</evidence>
<feature type="transmembrane region" description="Helical" evidence="8">
    <location>
        <begin position="1073"/>
        <end position="1093"/>
    </location>
</feature>
<dbReference type="SMART" id="SM00060">
    <property type="entry name" value="FN3"/>
    <property type="match status" value="2"/>
</dbReference>
<dbReference type="InterPro" id="IPR013783">
    <property type="entry name" value="Ig-like_fold"/>
</dbReference>